<reference evidence="4 5" key="1">
    <citation type="submission" date="2024-10" db="EMBL/GenBank/DDBJ databases">
        <title>Updated reference genomes for cyclostephanoid diatoms.</title>
        <authorList>
            <person name="Roberts W.R."/>
            <person name="Alverson A.J."/>
        </authorList>
    </citation>
    <scope>NUCLEOTIDE SEQUENCE [LARGE SCALE GENOMIC DNA]</scope>
    <source>
        <strain evidence="4 5">AJA010-31</strain>
    </source>
</reference>
<dbReference type="InterPro" id="IPR027417">
    <property type="entry name" value="P-loop_NTPase"/>
</dbReference>
<name>A0ABD3QKS6_9STRA</name>
<evidence type="ECO:0000313" key="4">
    <source>
        <dbReference type="EMBL" id="KAL3800096.1"/>
    </source>
</evidence>
<feature type="signal peptide" evidence="2">
    <location>
        <begin position="1"/>
        <end position="21"/>
    </location>
</feature>
<proteinExistence type="inferred from homology"/>
<dbReference type="AlphaFoldDB" id="A0ABD3QKS6"/>
<dbReference type="InterPro" id="IPR051589">
    <property type="entry name" value="Sialate-O-sulfotransferase"/>
</dbReference>
<keyword evidence="2" id="KW-0732">Signal</keyword>
<feature type="chain" id="PRO_5044740895" description="Sulfotransferase domain-containing protein" evidence="2">
    <location>
        <begin position="22"/>
        <end position="309"/>
    </location>
</feature>
<feature type="domain" description="Sulfotransferase" evidence="3">
    <location>
        <begin position="81"/>
        <end position="242"/>
    </location>
</feature>
<organism evidence="4 5">
    <name type="scientific">Cyclotella atomus</name>
    <dbReference type="NCBI Taxonomy" id="382360"/>
    <lineage>
        <taxon>Eukaryota</taxon>
        <taxon>Sar</taxon>
        <taxon>Stramenopiles</taxon>
        <taxon>Ochrophyta</taxon>
        <taxon>Bacillariophyta</taxon>
        <taxon>Coscinodiscophyceae</taxon>
        <taxon>Thalassiosirophycidae</taxon>
        <taxon>Stephanodiscales</taxon>
        <taxon>Stephanodiscaceae</taxon>
        <taxon>Cyclotella</taxon>
    </lineage>
</organism>
<comment type="similarity">
    <text evidence="1">Belongs to the WSCD family.</text>
</comment>
<dbReference type="SUPFAM" id="SSF52540">
    <property type="entry name" value="P-loop containing nucleoside triphosphate hydrolases"/>
    <property type="match status" value="1"/>
</dbReference>
<dbReference type="Proteomes" id="UP001530400">
    <property type="component" value="Unassembled WGS sequence"/>
</dbReference>
<protein>
    <recommendedName>
        <fullName evidence="3">Sulfotransferase domain-containing protein</fullName>
    </recommendedName>
</protein>
<dbReference type="Pfam" id="PF00685">
    <property type="entry name" value="Sulfotransfer_1"/>
    <property type="match status" value="1"/>
</dbReference>
<dbReference type="Gene3D" id="3.40.50.300">
    <property type="entry name" value="P-loop containing nucleotide triphosphate hydrolases"/>
    <property type="match status" value="1"/>
</dbReference>
<evidence type="ECO:0000256" key="1">
    <source>
        <dbReference type="ARBA" id="ARBA00010236"/>
    </source>
</evidence>
<evidence type="ECO:0000259" key="3">
    <source>
        <dbReference type="Pfam" id="PF00685"/>
    </source>
</evidence>
<dbReference type="EMBL" id="JALLPJ020000168">
    <property type="protein sequence ID" value="KAL3800096.1"/>
    <property type="molecule type" value="Genomic_DNA"/>
</dbReference>
<gene>
    <name evidence="4" type="ORF">ACHAWO_012312</name>
</gene>
<sequence length="309" mass="35944">MELLTLPLLLLLLALTYTASTNDECPLTRPHLSPAPLTPTWQASFPGSGSRMTWSLIQALSGLQTGDDFNTHNFGFANVVTVKTHYPVKTARNTFDDIDINFHKAIVLLRNPIHAIPSYFNLLYERKYHLPNHSTRGSNEEWIQYRDHRGHGLMYQMDMFEKFVVYWMERFKVSRNDLLLVSYEDLVDVNGADVTMRIVDFLMRDNGRDVLDIDLDKVECVWRKVVKFKAVQTQTQQQEMRDVEEVVRNTKANPHSLREGPRDRPYEQHQLEGMLAVLQRLMEVFSYDDEFVRIVRGYIHVVSNTAPIN</sequence>
<keyword evidence="5" id="KW-1185">Reference proteome</keyword>
<evidence type="ECO:0000313" key="5">
    <source>
        <dbReference type="Proteomes" id="UP001530400"/>
    </source>
</evidence>
<accession>A0ABD3QKS6</accession>
<dbReference type="InterPro" id="IPR000863">
    <property type="entry name" value="Sulfotransferase_dom"/>
</dbReference>
<comment type="caution">
    <text evidence="4">The sequence shown here is derived from an EMBL/GenBank/DDBJ whole genome shotgun (WGS) entry which is preliminary data.</text>
</comment>
<dbReference type="PANTHER" id="PTHR45964">
    <property type="entry name" value="WSCD FAMILY MEMBER CG9164"/>
    <property type="match status" value="1"/>
</dbReference>
<evidence type="ECO:0000256" key="2">
    <source>
        <dbReference type="SAM" id="SignalP"/>
    </source>
</evidence>
<dbReference type="PANTHER" id="PTHR45964:SF5">
    <property type="entry name" value="WSCD FAMILY MEMBER CG9164"/>
    <property type="match status" value="1"/>
</dbReference>